<reference evidence="2 3" key="1">
    <citation type="submission" date="2013-11" db="EMBL/GenBank/DDBJ databases">
        <title>Genome sequencing of Stegodyphus mimosarum.</title>
        <authorList>
            <person name="Bechsgaard J."/>
        </authorList>
    </citation>
    <scope>NUCLEOTIDE SEQUENCE [LARGE SCALE GENOMIC DNA]</scope>
</reference>
<evidence type="ECO:0000256" key="1">
    <source>
        <dbReference type="SAM" id="Phobius"/>
    </source>
</evidence>
<name>A0A087SV87_STEMI</name>
<keyword evidence="1" id="KW-0472">Membrane</keyword>
<organism evidence="2 3">
    <name type="scientific">Stegodyphus mimosarum</name>
    <name type="common">African social velvet spider</name>
    <dbReference type="NCBI Taxonomy" id="407821"/>
    <lineage>
        <taxon>Eukaryota</taxon>
        <taxon>Metazoa</taxon>
        <taxon>Ecdysozoa</taxon>
        <taxon>Arthropoda</taxon>
        <taxon>Chelicerata</taxon>
        <taxon>Arachnida</taxon>
        <taxon>Araneae</taxon>
        <taxon>Araneomorphae</taxon>
        <taxon>Entelegynae</taxon>
        <taxon>Eresoidea</taxon>
        <taxon>Eresidae</taxon>
        <taxon>Stegodyphus</taxon>
    </lineage>
</organism>
<evidence type="ECO:0000313" key="2">
    <source>
        <dbReference type="EMBL" id="KFM56776.1"/>
    </source>
</evidence>
<feature type="transmembrane region" description="Helical" evidence="1">
    <location>
        <begin position="71"/>
        <end position="91"/>
    </location>
</feature>
<sequence>MLDKKARKAVLQGLAADKSFSERRFYGYRNNSRGLKRACVNSTRFGKDGNKRKKKLLFCSSLRFYRFVTKALFYFLCLLFFFVNISVSFIYHCGK</sequence>
<keyword evidence="1" id="KW-0812">Transmembrane</keyword>
<dbReference type="AlphaFoldDB" id="A0A087SV87"/>
<gene>
    <name evidence="2" type="ORF">X975_05820</name>
</gene>
<keyword evidence="3" id="KW-1185">Reference proteome</keyword>
<proteinExistence type="predicted"/>
<evidence type="ECO:0000313" key="3">
    <source>
        <dbReference type="Proteomes" id="UP000054359"/>
    </source>
</evidence>
<accession>A0A087SV87</accession>
<dbReference type="Proteomes" id="UP000054359">
    <property type="component" value="Unassembled WGS sequence"/>
</dbReference>
<keyword evidence="1" id="KW-1133">Transmembrane helix</keyword>
<dbReference type="EMBL" id="KK112120">
    <property type="protein sequence ID" value="KFM56776.1"/>
    <property type="molecule type" value="Genomic_DNA"/>
</dbReference>
<feature type="non-terminal residue" evidence="2">
    <location>
        <position position="95"/>
    </location>
</feature>
<protein>
    <submittedName>
        <fullName evidence="2">Uncharacterized protein</fullName>
    </submittedName>
</protein>